<dbReference type="KEGG" id="sus:Acid_2552"/>
<dbReference type="STRING" id="234267.Acid_2552"/>
<sequence length="368" mass="39464">MSADWESSLERWRSAGLIDTAGAERIRAFEGARPRTQGLRWPIIIACALGALLLGAGVLLFVSAHWDELSPAWRMMLVLLMVGFFHAAGAGAMGRFDSLAIALHAVGTVALGAGIALTGQIFNLNEHWPSGILLWTLGAALGWVLLGHWTQALLVAILMPYWLGGEWMVRMTGFHYSLPVTAGACALAFTYLSARRGPADSGLRKALCWLGALTLPPAVVALAADSWRTLPPATELAGGWCAAILLPLALAYVLRGRDAIWNVLAIAWTLGLPPLSEGHPDRVAVYGWLALGAFGLAAWGIRESRPERINLGIAGFALTVLAFYFSSVMDKLGRSASLIGLGILFLGGGWALERTRRRLIAHMEAEAR</sequence>
<evidence type="ECO:0000259" key="2">
    <source>
        <dbReference type="Pfam" id="PF09925"/>
    </source>
</evidence>
<keyword evidence="1" id="KW-0472">Membrane</keyword>
<dbReference type="InterPro" id="IPR018677">
    <property type="entry name" value="DUF2157"/>
</dbReference>
<organism evidence="3">
    <name type="scientific">Solibacter usitatus (strain Ellin6076)</name>
    <dbReference type="NCBI Taxonomy" id="234267"/>
    <lineage>
        <taxon>Bacteria</taxon>
        <taxon>Pseudomonadati</taxon>
        <taxon>Acidobacteriota</taxon>
        <taxon>Terriglobia</taxon>
        <taxon>Bryobacterales</taxon>
        <taxon>Solibacteraceae</taxon>
        <taxon>Candidatus Solibacter</taxon>
    </lineage>
</organism>
<dbReference type="AlphaFoldDB" id="Q024N5"/>
<feature type="transmembrane region" description="Helical" evidence="1">
    <location>
        <begin position="332"/>
        <end position="352"/>
    </location>
</feature>
<dbReference type="InParanoid" id="Q024N5"/>
<feature type="domain" description="DUF2157" evidence="2">
    <location>
        <begin position="10"/>
        <end position="145"/>
    </location>
</feature>
<feature type="transmembrane region" description="Helical" evidence="1">
    <location>
        <begin position="282"/>
        <end position="301"/>
    </location>
</feature>
<feature type="transmembrane region" description="Helical" evidence="1">
    <location>
        <begin position="43"/>
        <end position="66"/>
    </location>
</feature>
<feature type="transmembrane region" description="Helical" evidence="1">
    <location>
        <begin position="206"/>
        <end position="224"/>
    </location>
</feature>
<evidence type="ECO:0000256" key="1">
    <source>
        <dbReference type="SAM" id="Phobius"/>
    </source>
</evidence>
<dbReference type="HOGENOM" id="CLU_705818_0_0_0"/>
<dbReference type="OrthoDB" id="103890at2"/>
<dbReference type="eggNOG" id="COG4872">
    <property type="taxonomic scope" value="Bacteria"/>
</dbReference>
<feature type="transmembrane region" description="Helical" evidence="1">
    <location>
        <begin position="236"/>
        <end position="254"/>
    </location>
</feature>
<feature type="transmembrane region" description="Helical" evidence="1">
    <location>
        <begin position="128"/>
        <end position="146"/>
    </location>
</feature>
<dbReference type="EMBL" id="CP000473">
    <property type="protein sequence ID" value="ABJ83541.1"/>
    <property type="molecule type" value="Genomic_DNA"/>
</dbReference>
<reference evidence="3" key="1">
    <citation type="submission" date="2006-10" db="EMBL/GenBank/DDBJ databases">
        <title>Complete sequence of Solibacter usitatus Ellin6076.</title>
        <authorList>
            <consortium name="US DOE Joint Genome Institute"/>
            <person name="Copeland A."/>
            <person name="Lucas S."/>
            <person name="Lapidus A."/>
            <person name="Barry K."/>
            <person name="Detter J.C."/>
            <person name="Glavina del Rio T."/>
            <person name="Hammon N."/>
            <person name="Israni S."/>
            <person name="Dalin E."/>
            <person name="Tice H."/>
            <person name="Pitluck S."/>
            <person name="Thompson L.S."/>
            <person name="Brettin T."/>
            <person name="Bruce D."/>
            <person name="Han C."/>
            <person name="Tapia R."/>
            <person name="Gilna P."/>
            <person name="Schmutz J."/>
            <person name="Larimer F."/>
            <person name="Land M."/>
            <person name="Hauser L."/>
            <person name="Kyrpides N."/>
            <person name="Mikhailova N."/>
            <person name="Janssen P.H."/>
            <person name="Kuske C.R."/>
            <person name="Richardson P."/>
        </authorList>
    </citation>
    <scope>NUCLEOTIDE SEQUENCE</scope>
    <source>
        <strain evidence="3">Ellin6076</strain>
    </source>
</reference>
<evidence type="ECO:0000313" key="3">
    <source>
        <dbReference type="EMBL" id="ABJ83541.1"/>
    </source>
</evidence>
<dbReference type="Pfam" id="PF09925">
    <property type="entry name" value="DUF2157"/>
    <property type="match status" value="1"/>
</dbReference>
<proteinExistence type="predicted"/>
<feature type="transmembrane region" description="Helical" evidence="1">
    <location>
        <begin position="308"/>
        <end position="326"/>
    </location>
</feature>
<keyword evidence="1" id="KW-0812">Transmembrane</keyword>
<feature type="transmembrane region" description="Helical" evidence="1">
    <location>
        <begin position="259"/>
        <end position="276"/>
    </location>
</feature>
<feature type="transmembrane region" description="Helical" evidence="1">
    <location>
        <begin position="176"/>
        <end position="194"/>
    </location>
</feature>
<accession>Q024N5</accession>
<dbReference type="TCDB" id="9.B.8.1.11">
    <property type="family name" value="the duf2157 (duf2157) family"/>
</dbReference>
<keyword evidence="1" id="KW-1133">Transmembrane helix</keyword>
<gene>
    <name evidence="3" type="ordered locus">Acid_2552</name>
</gene>
<feature type="transmembrane region" description="Helical" evidence="1">
    <location>
        <begin position="72"/>
        <end position="92"/>
    </location>
</feature>
<protein>
    <submittedName>
        <fullName evidence="3">Membrane protein-like protein</fullName>
    </submittedName>
</protein>
<feature type="transmembrane region" description="Helical" evidence="1">
    <location>
        <begin position="99"/>
        <end position="122"/>
    </location>
</feature>
<name>Q024N5_SOLUE</name>